<reference evidence="3" key="1">
    <citation type="journal article" date="2019" name="Int. J. Syst. Evol. Microbiol.">
        <title>The Global Catalogue of Microorganisms (GCM) 10K type strain sequencing project: providing services to taxonomists for standard genome sequencing and annotation.</title>
        <authorList>
            <consortium name="The Broad Institute Genomics Platform"/>
            <consortium name="The Broad Institute Genome Sequencing Center for Infectious Disease"/>
            <person name="Wu L."/>
            <person name="Ma J."/>
        </authorList>
    </citation>
    <scope>NUCLEOTIDE SEQUENCE [LARGE SCALE GENOMIC DNA]</scope>
    <source>
        <strain evidence="3">CCM 8932</strain>
    </source>
</reference>
<keyword evidence="1" id="KW-0732">Signal</keyword>
<proteinExistence type="predicted"/>
<keyword evidence="3" id="KW-1185">Reference proteome</keyword>
<dbReference type="RefSeq" id="WP_137640298.1">
    <property type="nucleotide sequence ID" value="NZ_BJDK01000017.1"/>
</dbReference>
<organism evidence="2 3">
    <name type="scientific">Lactiplantibacillus dongliensis</name>
    <dbReference type="NCBI Taxonomy" id="2559919"/>
    <lineage>
        <taxon>Bacteria</taxon>
        <taxon>Bacillati</taxon>
        <taxon>Bacillota</taxon>
        <taxon>Bacilli</taxon>
        <taxon>Lactobacillales</taxon>
        <taxon>Lactobacillaceae</taxon>
        <taxon>Lactiplantibacillus</taxon>
    </lineage>
</organism>
<evidence type="ECO:0000256" key="1">
    <source>
        <dbReference type="SAM" id="SignalP"/>
    </source>
</evidence>
<dbReference type="Proteomes" id="UP001596253">
    <property type="component" value="Unassembled WGS sequence"/>
</dbReference>
<sequence>MKLIKIMSAMMVATTLGATAVVATPQADLTAQAKAKKSLKTIPKKFRGTWYHYEKADGYDYQKISATKIKSRFERKNSTRTMHQFNLKKGISNKNIANYNNPHKWMYAYKHGTKYVMDSWETYPGLYASDRSTYSMTTRKYKGKTVKVIKKTLTNFNGRWYIYSPSKALAKHLWNIDNK</sequence>
<gene>
    <name evidence="2" type="ORF">ACFP3T_00395</name>
</gene>
<feature type="signal peptide" evidence="1">
    <location>
        <begin position="1"/>
        <end position="20"/>
    </location>
</feature>
<accession>A0ABW1R437</accession>
<comment type="caution">
    <text evidence="2">The sequence shown here is derived from an EMBL/GenBank/DDBJ whole genome shotgun (WGS) entry which is preliminary data.</text>
</comment>
<dbReference type="EMBL" id="JBHSSD010000002">
    <property type="protein sequence ID" value="MFC6163148.1"/>
    <property type="molecule type" value="Genomic_DNA"/>
</dbReference>
<evidence type="ECO:0000313" key="3">
    <source>
        <dbReference type="Proteomes" id="UP001596253"/>
    </source>
</evidence>
<evidence type="ECO:0000313" key="2">
    <source>
        <dbReference type="EMBL" id="MFC6163148.1"/>
    </source>
</evidence>
<name>A0ABW1R437_9LACO</name>
<protein>
    <submittedName>
        <fullName evidence="2">Uncharacterized protein</fullName>
    </submittedName>
</protein>
<feature type="chain" id="PRO_5045496739" evidence="1">
    <location>
        <begin position="21"/>
        <end position="179"/>
    </location>
</feature>